<sequence>MSIAAVALSLELPALVSHPKCVSRFINCEHRRIFTSFGRVEQEPPTYVRLLEVKEPPTDVLCKLAQMKDEQGGGRFTMVSKYISYHLTAPLDELGGEAVINVTET</sequence>
<accession>B0W095</accession>
<reference evidence="1" key="1">
    <citation type="submission" date="2007-03" db="EMBL/GenBank/DDBJ databases">
        <title>Annotation of Culex pipiens quinquefasciatus.</title>
        <authorList>
            <consortium name="The Broad Institute Genome Sequencing Platform"/>
            <person name="Atkinson P.W."/>
            <person name="Hemingway J."/>
            <person name="Christensen B.M."/>
            <person name="Higgs S."/>
            <person name="Kodira C."/>
            <person name="Hannick L."/>
            <person name="Megy K."/>
            <person name="O'Leary S."/>
            <person name="Pearson M."/>
            <person name="Haas B.J."/>
            <person name="Mauceli E."/>
            <person name="Wortman J.R."/>
            <person name="Lee N.H."/>
            <person name="Guigo R."/>
            <person name="Stanke M."/>
            <person name="Alvarado L."/>
            <person name="Amedeo P."/>
            <person name="Antoine C.H."/>
            <person name="Arensburger P."/>
            <person name="Bidwell S.L."/>
            <person name="Crawford M."/>
            <person name="Camaro F."/>
            <person name="Devon K."/>
            <person name="Engels R."/>
            <person name="Hammond M."/>
            <person name="Howarth C."/>
            <person name="Koehrsen M."/>
            <person name="Lawson D."/>
            <person name="Montgomery P."/>
            <person name="Nene V."/>
            <person name="Nusbaum C."/>
            <person name="Puiu D."/>
            <person name="Romero-Severson J."/>
            <person name="Severson D.W."/>
            <person name="Shumway M."/>
            <person name="Sisk P."/>
            <person name="Stolte C."/>
            <person name="Zeng Q."/>
            <person name="Eisenstadt E."/>
            <person name="Fraser-Liggett C."/>
            <person name="Strausberg R."/>
            <person name="Galagan J."/>
            <person name="Birren B."/>
            <person name="Collins F.H."/>
        </authorList>
    </citation>
    <scope>NUCLEOTIDE SEQUENCE [LARGE SCALE GENOMIC DNA]</scope>
    <source>
        <strain evidence="1">JHB</strain>
    </source>
</reference>
<gene>
    <name evidence="2" type="primary">6031313</name>
    <name evidence="1" type="ORF">CpipJ_CPIJ000459</name>
</gene>
<evidence type="ECO:0000313" key="3">
    <source>
        <dbReference type="Proteomes" id="UP000002320"/>
    </source>
</evidence>
<organism>
    <name type="scientific">Culex quinquefasciatus</name>
    <name type="common">Southern house mosquito</name>
    <name type="synonym">Culex pungens</name>
    <dbReference type="NCBI Taxonomy" id="7176"/>
    <lineage>
        <taxon>Eukaryota</taxon>
        <taxon>Metazoa</taxon>
        <taxon>Ecdysozoa</taxon>
        <taxon>Arthropoda</taxon>
        <taxon>Hexapoda</taxon>
        <taxon>Insecta</taxon>
        <taxon>Pterygota</taxon>
        <taxon>Neoptera</taxon>
        <taxon>Endopterygota</taxon>
        <taxon>Diptera</taxon>
        <taxon>Nematocera</taxon>
        <taxon>Culicoidea</taxon>
        <taxon>Culicidae</taxon>
        <taxon>Culicinae</taxon>
        <taxon>Culicini</taxon>
        <taxon>Culex</taxon>
        <taxon>Culex</taxon>
    </lineage>
</organism>
<dbReference type="AlphaFoldDB" id="B0W095"/>
<evidence type="ECO:0000313" key="1">
    <source>
        <dbReference type="EMBL" id="EDS39634.1"/>
    </source>
</evidence>
<dbReference type="KEGG" id="cqu:CpipJ_CPIJ000459"/>
<evidence type="ECO:0000313" key="2">
    <source>
        <dbReference type="EnsemblMetazoa" id="CPIJ000459-PA"/>
    </source>
</evidence>
<keyword evidence="3" id="KW-1185">Reference proteome</keyword>
<protein>
    <submittedName>
        <fullName evidence="1">T-complex protein 1, alpha subunit</fullName>
    </submittedName>
</protein>
<proteinExistence type="predicted"/>
<dbReference type="VEuPathDB" id="VectorBase:CPIJ000459"/>
<dbReference type="Proteomes" id="UP000002320">
    <property type="component" value="Unassembled WGS sequence"/>
</dbReference>
<dbReference type="EMBL" id="DS231817">
    <property type="protein sequence ID" value="EDS39634.1"/>
    <property type="molecule type" value="Genomic_DNA"/>
</dbReference>
<dbReference type="HOGENOM" id="CLU_2239204_0_0_1"/>
<name>B0W095_CULQU</name>
<dbReference type="EnsemblMetazoa" id="CPIJ000459-RA">
    <property type="protein sequence ID" value="CPIJ000459-PA"/>
    <property type="gene ID" value="CPIJ000459"/>
</dbReference>
<dbReference type="STRING" id="7176.B0W095"/>
<reference evidence="2" key="2">
    <citation type="submission" date="2020-05" db="UniProtKB">
        <authorList>
            <consortium name="EnsemblMetazoa"/>
        </authorList>
    </citation>
    <scope>IDENTIFICATION</scope>
    <source>
        <strain evidence="2">JHB</strain>
    </source>
</reference>
<dbReference type="InParanoid" id="B0W095"/>